<dbReference type="PANTHER" id="PTHR21240">
    <property type="entry name" value="2-AMINO-3-CARBOXYLMUCONATE-6-SEMIALDEHYDE DECARBOXYLASE"/>
    <property type="match status" value="1"/>
</dbReference>
<dbReference type="InterPro" id="IPR006680">
    <property type="entry name" value="Amidohydro-rel"/>
</dbReference>
<dbReference type="GO" id="GO:0019748">
    <property type="term" value="P:secondary metabolic process"/>
    <property type="evidence" value="ECO:0007669"/>
    <property type="project" value="TreeGrafter"/>
</dbReference>
<organism evidence="3">
    <name type="scientific">marine metagenome</name>
    <dbReference type="NCBI Taxonomy" id="408172"/>
    <lineage>
        <taxon>unclassified sequences</taxon>
        <taxon>metagenomes</taxon>
        <taxon>ecological metagenomes</taxon>
    </lineage>
</organism>
<dbReference type="SUPFAM" id="SSF51556">
    <property type="entry name" value="Metallo-dependent hydrolases"/>
    <property type="match status" value="1"/>
</dbReference>
<keyword evidence="1" id="KW-0456">Lyase</keyword>
<feature type="non-terminal residue" evidence="3">
    <location>
        <position position="322"/>
    </location>
</feature>
<dbReference type="EMBL" id="UINC01043177">
    <property type="protein sequence ID" value="SVB46847.1"/>
    <property type="molecule type" value="Genomic_DNA"/>
</dbReference>
<dbReference type="Pfam" id="PF04909">
    <property type="entry name" value="Amidohydro_2"/>
    <property type="match status" value="1"/>
</dbReference>
<dbReference type="InterPro" id="IPR032466">
    <property type="entry name" value="Metal_Hydrolase"/>
</dbReference>
<proteinExistence type="predicted"/>
<dbReference type="GO" id="GO:0016787">
    <property type="term" value="F:hydrolase activity"/>
    <property type="evidence" value="ECO:0007669"/>
    <property type="project" value="InterPro"/>
</dbReference>
<dbReference type="AlphaFoldDB" id="A0A382EAF4"/>
<feature type="domain" description="Amidohydrolase-related" evidence="2">
    <location>
        <begin position="10"/>
        <end position="277"/>
    </location>
</feature>
<accession>A0A382EAF4</accession>
<evidence type="ECO:0000259" key="2">
    <source>
        <dbReference type="Pfam" id="PF04909"/>
    </source>
</evidence>
<dbReference type="InterPro" id="IPR032465">
    <property type="entry name" value="ACMSD"/>
</dbReference>
<evidence type="ECO:0000313" key="3">
    <source>
        <dbReference type="EMBL" id="SVB46847.1"/>
    </source>
</evidence>
<dbReference type="GO" id="GO:0016831">
    <property type="term" value="F:carboxy-lyase activity"/>
    <property type="evidence" value="ECO:0007669"/>
    <property type="project" value="InterPro"/>
</dbReference>
<dbReference type="PANTHER" id="PTHR21240:SF28">
    <property type="entry name" value="ISO-OROTATE DECARBOXYLASE (EUROFUNG)"/>
    <property type="match status" value="1"/>
</dbReference>
<gene>
    <name evidence="3" type="ORF">METZ01_LOCUS199701</name>
</gene>
<dbReference type="Gene3D" id="3.20.20.140">
    <property type="entry name" value="Metal-dependent hydrolases"/>
    <property type="match status" value="1"/>
</dbReference>
<reference evidence="3" key="1">
    <citation type="submission" date="2018-05" db="EMBL/GenBank/DDBJ databases">
        <authorList>
            <person name="Lanie J.A."/>
            <person name="Ng W.-L."/>
            <person name="Kazmierczak K.M."/>
            <person name="Andrzejewski T.M."/>
            <person name="Davidsen T.M."/>
            <person name="Wayne K.J."/>
            <person name="Tettelin H."/>
            <person name="Glass J.I."/>
            <person name="Rusch D."/>
            <person name="Podicherti R."/>
            <person name="Tsui H.-C.T."/>
            <person name="Winkler M.E."/>
        </authorList>
    </citation>
    <scope>NUCLEOTIDE SEQUENCE</scope>
</reference>
<sequence>MAVTQDFQAIDADTHVVESDRTWEYLDPADRKYRPTLVSSGGDTPTLHWLIDGKVSGHRTAAPDQRLLAEISERSGRDVDTPAGTREMEDVPARLQHMDKLGVGVQVLYNTLWIEEVTTRPEIDVALCRSWNRWLADIWKDGKGRLRWSCVPPFTDLENAKKEIKTARKNGAVAISMRPMEGIRLLLDPYFYPIYELASDLDMAIAIHIANGNAVVCDALASPYDPGGQFGRFRVPTVASCHALIMSEIPQRFPKLRWAFVESSSQWIPWVINEAKRRYSGAGKPFPKNVLNEYQIYVACQSDDDLPYILQYSGDNNIVTGS</sequence>
<protein>
    <recommendedName>
        <fullName evidence="2">Amidohydrolase-related domain-containing protein</fullName>
    </recommendedName>
</protein>
<name>A0A382EAF4_9ZZZZ</name>
<dbReference type="GO" id="GO:0005737">
    <property type="term" value="C:cytoplasm"/>
    <property type="evidence" value="ECO:0007669"/>
    <property type="project" value="TreeGrafter"/>
</dbReference>
<evidence type="ECO:0000256" key="1">
    <source>
        <dbReference type="ARBA" id="ARBA00023239"/>
    </source>
</evidence>